<keyword evidence="5" id="KW-0410">Iron transport</keyword>
<keyword evidence="13 14" id="KW-0998">Cell outer membrane</keyword>
<dbReference type="Gene3D" id="2.40.170.20">
    <property type="entry name" value="TonB-dependent receptor, beta-barrel domain"/>
    <property type="match status" value="1"/>
</dbReference>
<dbReference type="Pfam" id="PF07715">
    <property type="entry name" value="Plug"/>
    <property type="match status" value="1"/>
</dbReference>
<dbReference type="InterPro" id="IPR010105">
    <property type="entry name" value="TonB_sidphr_rcpt"/>
</dbReference>
<evidence type="ECO:0000256" key="6">
    <source>
        <dbReference type="ARBA" id="ARBA00022692"/>
    </source>
</evidence>
<dbReference type="GO" id="GO:0038023">
    <property type="term" value="F:signaling receptor activity"/>
    <property type="evidence" value="ECO:0007669"/>
    <property type="project" value="InterPro"/>
</dbReference>
<dbReference type="PANTHER" id="PTHR32552:SF68">
    <property type="entry name" value="FERRICHROME OUTER MEMBRANE TRANSPORTER_PHAGE RECEPTOR"/>
    <property type="match status" value="1"/>
</dbReference>
<evidence type="ECO:0000256" key="3">
    <source>
        <dbReference type="ARBA" id="ARBA00022448"/>
    </source>
</evidence>
<dbReference type="NCBIfam" id="TIGR01783">
    <property type="entry name" value="TonB-siderophor"/>
    <property type="match status" value="1"/>
</dbReference>
<keyword evidence="8" id="KW-0408">Iron</keyword>
<dbReference type="InterPro" id="IPR039426">
    <property type="entry name" value="TonB-dep_rcpt-like"/>
</dbReference>
<dbReference type="GO" id="GO:0009279">
    <property type="term" value="C:cell outer membrane"/>
    <property type="evidence" value="ECO:0007669"/>
    <property type="project" value="UniProtKB-SubCell"/>
</dbReference>
<dbReference type="EMBL" id="UWPJ01000004">
    <property type="protein sequence ID" value="VCU67985.1"/>
    <property type="molecule type" value="Genomic_DNA"/>
</dbReference>
<dbReference type="Gene3D" id="2.170.130.10">
    <property type="entry name" value="TonB-dependent receptor, plug domain"/>
    <property type="match status" value="1"/>
</dbReference>
<name>A0A3P4AYT1_9BURK</name>
<dbReference type="GO" id="GO:0015344">
    <property type="term" value="F:siderophore uptake transmembrane transporter activity"/>
    <property type="evidence" value="ECO:0007669"/>
    <property type="project" value="TreeGrafter"/>
</dbReference>
<evidence type="ECO:0000256" key="15">
    <source>
        <dbReference type="RuleBase" id="RU003357"/>
    </source>
</evidence>
<dbReference type="CDD" id="cd01347">
    <property type="entry name" value="ligand_gated_channel"/>
    <property type="match status" value="1"/>
</dbReference>
<keyword evidence="9" id="KW-0406">Ion transport</keyword>
<keyword evidence="3 14" id="KW-0813">Transport</keyword>
<accession>A0A3P4AYT1</accession>
<dbReference type="RefSeq" id="WP_124077222.1">
    <property type="nucleotide sequence ID" value="NZ_UWPJ01000004.1"/>
</dbReference>
<dbReference type="FunFam" id="2.40.170.20:FF:000005">
    <property type="entry name" value="TonB-dependent siderophore receptor"/>
    <property type="match status" value="1"/>
</dbReference>
<dbReference type="OrthoDB" id="127311at2"/>
<dbReference type="InterPro" id="IPR037066">
    <property type="entry name" value="Plug_dom_sf"/>
</dbReference>
<evidence type="ECO:0000259" key="17">
    <source>
        <dbReference type="Pfam" id="PF07715"/>
    </source>
</evidence>
<evidence type="ECO:0000256" key="12">
    <source>
        <dbReference type="ARBA" id="ARBA00023170"/>
    </source>
</evidence>
<dbReference type="FunFam" id="2.170.130.10:FF:000001">
    <property type="entry name" value="Catecholate siderophore TonB-dependent receptor"/>
    <property type="match status" value="1"/>
</dbReference>
<dbReference type="InterPro" id="IPR012910">
    <property type="entry name" value="Plug_dom"/>
</dbReference>
<evidence type="ECO:0000256" key="10">
    <source>
        <dbReference type="ARBA" id="ARBA00023077"/>
    </source>
</evidence>
<sequence length="717" mass="78583">MKTGHRHAGGREAPVFQRAVGILVVAGAPWAAWAQQAAQEPAADAAAPQTATLPAVTVTATRAETATKTDTPLIETPQAISVVTRAQMESQAAQTIDQALRYTSGVAGETRGGSATRQDFRYIRGFGPFGTNYLDGMKQPYASFGFFQNEPYFVDRIEVLKGPSSVLYGQNSPGGLINVISKRPTLEPQHEVFVAGGSFGRIETGIDLSGPLDADGKFSYRFTAVGHTGETAVDHTRSERIAVAPALTWRPDGATALTLYAQYLRDPQSGHFGYVPAQGTFLNNPNGRISRHFFDGEPGFNHDSKTQTAVGYELDHRFDSGWRLQQSLRYARLDSDLALAYGTGFAPDLRTLNRAAFTDRDKIDAWTFDNRFEKTFNTGALHHAVLVGLDYQHTESDARWLFGSAPSIDAYAPVYGQAIAAPSMPLLDQKQKLSQTGLYLQDQIRFDRWVMLAGLRRDFADNDTRNRSLNTSTTVRDEATTGRLGLLYRFDSGISPYVNYSTSFLPTTGADWQGTPFKPTTGKQWEAGVKYQPGDARSFVTASVFHLVQDNVQTPDPDATHGIFAQVQSGRARARGLELEGHADLGRHLSLIGSYTYLDSKVVRSNGPDLDKRPVSVPRQTASLWFDYRFYDQPWAGVGLSAGVRYIGASYADVANTQRVPGFTVADAGISYTTGGYRLALNVANLFDRKAVVCSNGYNACNYIQPRTVTASLRYIW</sequence>
<evidence type="ECO:0000259" key="16">
    <source>
        <dbReference type="Pfam" id="PF00593"/>
    </source>
</evidence>
<gene>
    <name evidence="18" type="primary">fhuA_1</name>
    <name evidence="18" type="ORF">PIGHUM_00031</name>
</gene>
<dbReference type="InterPro" id="IPR000531">
    <property type="entry name" value="Beta-barrel_TonB"/>
</dbReference>
<organism evidence="18 19">
    <name type="scientific">Pigmentiphaga humi</name>
    <dbReference type="NCBI Taxonomy" id="2478468"/>
    <lineage>
        <taxon>Bacteria</taxon>
        <taxon>Pseudomonadati</taxon>
        <taxon>Pseudomonadota</taxon>
        <taxon>Betaproteobacteria</taxon>
        <taxon>Burkholderiales</taxon>
        <taxon>Alcaligenaceae</taxon>
        <taxon>Pigmentiphaga</taxon>
    </lineage>
</organism>
<comment type="similarity">
    <text evidence="2 14 15">Belongs to the TonB-dependent receptor family.</text>
</comment>
<dbReference type="AlphaFoldDB" id="A0A3P4AYT1"/>
<reference evidence="18 19" key="1">
    <citation type="submission" date="2018-10" db="EMBL/GenBank/DDBJ databases">
        <authorList>
            <person name="Criscuolo A."/>
        </authorList>
    </citation>
    <scope>NUCLEOTIDE SEQUENCE [LARGE SCALE GENOMIC DNA]</scope>
    <source>
        <strain evidence="18">DnA1</strain>
    </source>
</reference>
<evidence type="ECO:0000256" key="2">
    <source>
        <dbReference type="ARBA" id="ARBA00009810"/>
    </source>
</evidence>
<dbReference type="PANTHER" id="PTHR32552">
    <property type="entry name" value="FERRICHROME IRON RECEPTOR-RELATED"/>
    <property type="match status" value="1"/>
</dbReference>
<feature type="domain" description="TonB-dependent receptor-like beta-barrel" evidence="16">
    <location>
        <begin position="249"/>
        <end position="686"/>
    </location>
</feature>
<evidence type="ECO:0000256" key="9">
    <source>
        <dbReference type="ARBA" id="ARBA00023065"/>
    </source>
</evidence>
<protein>
    <submittedName>
        <fullName evidence="18">Ferrichrome-iron receptor</fullName>
    </submittedName>
</protein>
<dbReference type="InterPro" id="IPR036942">
    <property type="entry name" value="Beta-barrel_TonB_sf"/>
</dbReference>
<evidence type="ECO:0000256" key="11">
    <source>
        <dbReference type="ARBA" id="ARBA00023136"/>
    </source>
</evidence>
<evidence type="ECO:0000256" key="1">
    <source>
        <dbReference type="ARBA" id="ARBA00004571"/>
    </source>
</evidence>
<keyword evidence="4 14" id="KW-1134">Transmembrane beta strand</keyword>
<keyword evidence="11 14" id="KW-0472">Membrane</keyword>
<proteinExistence type="inferred from homology"/>
<dbReference type="Pfam" id="PF00593">
    <property type="entry name" value="TonB_dep_Rec_b-barrel"/>
    <property type="match status" value="1"/>
</dbReference>
<keyword evidence="10 15" id="KW-0798">TonB box</keyword>
<evidence type="ECO:0000256" key="5">
    <source>
        <dbReference type="ARBA" id="ARBA00022496"/>
    </source>
</evidence>
<dbReference type="SUPFAM" id="SSF56935">
    <property type="entry name" value="Porins"/>
    <property type="match status" value="1"/>
</dbReference>
<comment type="subcellular location">
    <subcellularLocation>
        <location evidence="1 14">Cell outer membrane</location>
        <topology evidence="1 14">Multi-pass membrane protein</topology>
    </subcellularLocation>
</comment>
<dbReference type="PROSITE" id="PS52016">
    <property type="entry name" value="TONB_DEPENDENT_REC_3"/>
    <property type="match status" value="1"/>
</dbReference>
<evidence type="ECO:0000256" key="13">
    <source>
        <dbReference type="ARBA" id="ARBA00023237"/>
    </source>
</evidence>
<evidence type="ECO:0000256" key="14">
    <source>
        <dbReference type="PROSITE-ProRule" id="PRU01360"/>
    </source>
</evidence>
<evidence type="ECO:0000256" key="8">
    <source>
        <dbReference type="ARBA" id="ARBA00023004"/>
    </source>
</evidence>
<keyword evidence="19" id="KW-1185">Reference proteome</keyword>
<keyword evidence="7" id="KW-0732">Signal</keyword>
<keyword evidence="6 14" id="KW-0812">Transmembrane</keyword>
<keyword evidence="12 18" id="KW-0675">Receptor</keyword>
<feature type="domain" description="TonB-dependent receptor plug" evidence="17">
    <location>
        <begin position="73"/>
        <end position="175"/>
    </location>
</feature>
<dbReference type="Proteomes" id="UP000277294">
    <property type="component" value="Unassembled WGS sequence"/>
</dbReference>
<dbReference type="GO" id="GO:0015891">
    <property type="term" value="P:siderophore transport"/>
    <property type="evidence" value="ECO:0007669"/>
    <property type="project" value="InterPro"/>
</dbReference>
<evidence type="ECO:0000256" key="7">
    <source>
        <dbReference type="ARBA" id="ARBA00022729"/>
    </source>
</evidence>
<evidence type="ECO:0000313" key="19">
    <source>
        <dbReference type="Proteomes" id="UP000277294"/>
    </source>
</evidence>
<evidence type="ECO:0000256" key="4">
    <source>
        <dbReference type="ARBA" id="ARBA00022452"/>
    </source>
</evidence>
<evidence type="ECO:0000313" key="18">
    <source>
        <dbReference type="EMBL" id="VCU67985.1"/>
    </source>
</evidence>